<evidence type="ECO:0000313" key="3">
    <source>
        <dbReference type="Proteomes" id="UP000789752"/>
    </source>
</evidence>
<reference evidence="2 3" key="1">
    <citation type="submission" date="2021-04" db="EMBL/GenBank/DDBJ databases">
        <authorList>
            <person name="Vanwijnsberghe S."/>
        </authorList>
    </citation>
    <scope>NUCLEOTIDE SEQUENCE [LARGE SCALE GENOMIC DNA]</scope>
    <source>
        <strain evidence="2 3">LMG 32171</strain>
    </source>
</reference>
<keyword evidence="1" id="KW-0472">Membrane</keyword>
<comment type="caution">
    <text evidence="2">The sequence shown here is derived from an EMBL/GenBank/DDBJ whole genome shotgun (WGS) entry which is preliminary data.</text>
</comment>
<keyword evidence="1" id="KW-0812">Transmembrane</keyword>
<dbReference type="EMBL" id="CAJQYY010000054">
    <property type="protein sequence ID" value="CAG4926257.1"/>
    <property type="molecule type" value="Genomic_DNA"/>
</dbReference>
<feature type="transmembrane region" description="Helical" evidence="1">
    <location>
        <begin position="42"/>
        <end position="61"/>
    </location>
</feature>
<protein>
    <submittedName>
        <fullName evidence="2">Uncharacterized protein</fullName>
    </submittedName>
</protein>
<sequence>MNSIDEKASLVHRAMLAYIGASGIPVSVFLISLAKHAGWKPVLIGLPVYLIIYGSITYQFIRDRRTLKLTRAIDALSKTMHQAGMSQYSENLSAIVSPKGDYKTTVTKLRDVLTTMASDDSIAIDVRESILRMRHDWT</sequence>
<keyword evidence="1" id="KW-1133">Transmembrane helix</keyword>
<dbReference type="Proteomes" id="UP000789752">
    <property type="component" value="Unassembled WGS sequence"/>
</dbReference>
<proteinExistence type="predicted"/>
<feature type="transmembrane region" description="Helical" evidence="1">
    <location>
        <begin position="16"/>
        <end position="36"/>
    </location>
</feature>
<evidence type="ECO:0000313" key="2">
    <source>
        <dbReference type="EMBL" id="CAG4926257.1"/>
    </source>
</evidence>
<organism evidence="2 3">
    <name type="scientific">Paraburkholderia gardini</name>
    <dbReference type="NCBI Taxonomy" id="2823469"/>
    <lineage>
        <taxon>Bacteria</taxon>
        <taxon>Pseudomonadati</taxon>
        <taxon>Pseudomonadota</taxon>
        <taxon>Betaproteobacteria</taxon>
        <taxon>Burkholderiales</taxon>
        <taxon>Burkholderiaceae</taxon>
        <taxon>Paraburkholderia</taxon>
    </lineage>
</organism>
<keyword evidence="3" id="KW-1185">Reference proteome</keyword>
<dbReference type="RefSeq" id="WP_228984051.1">
    <property type="nucleotide sequence ID" value="NZ_CAJQYY010000054.1"/>
</dbReference>
<name>A0ABM8UBK9_9BURK</name>
<accession>A0ABM8UBK9</accession>
<evidence type="ECO:0000256" key="1">
    <source>
        <dbReference type="SAM" id="Phobius"/>
    </source>
</evidence>
<gene>
    <name evidence="2" type="ORF">R54767_05272</name>
</gene>